<reference evidence="2 3" key="1">
    <citation type="submission" date="2020-08" db="EMBL/GenBank/DDBJ databases">
        <title>Genomic Encyclopedia of Type Strains, Phase IV (KMG-V): Genome sequencing to study the core and pangenomes of soil and plant-associated prokaryotes.</title>
        <authorList>
            <person name="Whitman W."/>
        </authorList>
    </citation>
    <scope>NUCLEOTIDE SEQUENCE [LARGE SCALE GENOMIC DNA]</scope>
    <source>
        <strain evidence="2 3">M2T3</strain>
    </source>
</reference>
<gene>
    <name evidence="2" type="ORF">HDF25_000591</name>
</gene>
<dbReference type="SUPFAM" id="SSF51206">
    <property type="entry name" value="cAMP-binding domain-like"/>
    <property type="match status" value="1"/>
</dbReference>
<dbReference type="RefSeq" id="WP_184622573.1">
    <property type="nucleotide sequence ID" value="NZ_JACHCC010000001.1"/>
</dbReference>
<dbReference type="PROSITE" id="PS50042">
    <property type="entry name" value="CNMP_BINDING_3"/>
    <property type="match status" value="1"/>
</dbReference>
<accession>A0A7X0MGM6</accession>
<feature type="domain" description="Cyclic nucleotide-binding" evidence="1">
    <location>
        <begin position="28"/>
        <end position="129"/>
    </location>
</feature>
<proteinExistence type="predicted"/>
<dbReference type="InterPro" id="IPR018490">
    <property type="entry name" value="cNMP-bd_dom_sf"/>
</dbReference>
<dbReference type="Proteomes" id="UP000521017">
    <property type="component" value="Unassembled WGS sequence"/>
</dbReference>
<evidence type="ECO:0000313" key="2">
    <source>
        <dbReference type="EMBL" id="MBB6498467.1"/>
    </source>
</evidence>
<evidence type="ECO:0000313" key="3">
    <source>
        <dbReference type="Proteomes" id="UP000521017"/>
    </source>
</evidence>
<dbReference type="EMBL" id="JACHCC010000001">
    <property type="protein sequence ID" value="MBB6498467.1"/>
    <property type="molecule type" value="Genomic_DNA"/>
</dbReference>
<sequence length="190" mass="21728">MLRTNPGLLSFIEELYLNQSRKEDIILRTFSKGDQLLKQHQQISKILIIKEGVTKCYLTEENDKDYLFEFLGKGEIAGEIEALKNMDCLCTIEAITEVSVYALSIPFFLSQIDKNLEINKILLHILADRILNTSSRASYQQLYSIEHGLSKLLQLQQTEQISLTKDDMAAYLGISIRSLNRTLKQLTSKP</sequence>
<organism evidence="2 3">
    <name type="scientific">Pedobacter cryoconitis</name>
    <dbReference type="NCBI Taxonomy" id="188932"/>
    <lineage>
        <taxon>Bacteria</taxon>
        <taxon>Pseudomonadati</taxon>
        <taxon>Bacteroidota</taxon>
        <taxon>Sphingobacteriia</taxon>
        <taxon>Sphingobacteriales</taxon>
        <taxon>Sphingobacteriaceae</taxon>
        <taxon>Pedobacter</taxon>
    </lineage>
</organism>
<dbReference type="Pfam" id="PF00027">
    <property type="entry name" value="cNMP_binding"/>
    <property type="match status" value="1"/>
</dbReference>
<dbReference type="InterPro" id="IPR014710">
    <property type="entry name" value="RmlC-like_jellyroll"/>
</dbReference>
<dbReference type="InterPro" id="IPR000595">
    <property type="entry name" value="cNMP-bd_dom"/>
</dbReference>
<dbReference type="CDD" id="cd00038">
    <property type="entry name" value="CAP_ED"/>
    <property type="match status" value="1"/>
</dbReference>
<name>A0A7X0MGM6_9SPHI</name>
<dbReference type="AlphaFoldDB" id="A0A7X0MGM6"/>
<dbReference type="Gene3D" id="2.60.120.10">
    <property type="entry name" value="Jelly Rolls"/>
    <property type="match status" value="1"/>
</dbReference>
<evidence type="ECO:0000259" key="1">
    <source>
        <dbReference type="PROSITE" id="PS50042"/>
    </source>
</evidence>
<comment type="caution">
    <text evidence="2">The sequence shown here is derived from an EMBL/GenBank/DDBJ whole genome shotgun (WGS) entry which is preliminary data.</text>
</comment>
<protein>
    <submittedName>
        <fullName evidence="2">CRP-like cAMP-binding protein</fullName>
    </submittedName>
</protein>